<evidence type="ECO:0000313" key="1">
    <source>
        <dbReference type="EMBL" id="GMS83907.1"/>
    </source>
</evidence>
<dbReference type="EMBL" id="BTSX01000002">
    <property type="protein sequence ID" value="GMS83907.1"/>
    <property type="molecule type" value="Genomic_DNA"/>
</dbReference>
<feature type="non-terminal residue" evidence="1">
    <location>
        <position position="1"/>
    </location>
</feature>
<keyword evidence="2" id="KW-1185">Reference proteome</keyword>
<name>A0AAV5SKP3_9BILA</name>
<proteinExistence type="predicted"/>
<reference evidence="1" key="1">
    <citation type="submission" date="2023-10" db="EMBL/GenBank/DDBJ databases">
        <title>Genome assembly of Pristionchus species.</title>
        <authorList>
            <person name="Yoshida K."/>
            <person name="Sommer R.J."/>
        </authorList>
    </citation>
    <scope>NUCLEOTIDE SEQUENCE</scope>
    <source>
        <strain evidence="1">RS0144</strain>
    </source>
</reference>
<gene>
    <name evidence="1" type="ORF">PENTCL1PPCAC_6082</name>
</gene>
<evidence type="ECO:0000313" key="2">
    <source>
        <dbReference type="Proteomes" id="UP001432027"/>
    </source>
</evidence>
<organism evidence="1 2">
    <name type="scientific">Pristionchus entomophagus</name>
    <dbReference type="NCBI Taxonomy" id="358040"/>
    <lineage>
        <taxon>Eukaryota</taxon>
        <taxon>Metazoa</taxon>
        <taxon>Ecdysozoa</taxon>
        <taxon>Nematoda</taxon>
        <taxon>Chromadorea</taxon>
        <taxon>Rhabditida</taxon>
        <taxon>Rhabditina</taxon>
        <taxon>Diplogasteromorpha</taxon>
        <taxon>Diplogasteroidea</taxon>
        <taxon>Neodiplogasteridae</taxon>
        <taxon>Pristionchus</taxon>
    </lineage>
</organism>
<dbReference type="AlphaFoldDB" id="A0AAV5SKP3"/>
<dbReference type="Proteomes" id="UP001432027">
    <property type="component" value="Unassembled WGS sequence"/>
</dbReference>
<accession>A0AAV5SKP3</accession>
<comment type="caution">
    <text evidence="1">The sequence shown here is derived from an EMBL/GenBank/DDBJ whole genome shotgun (WGS) entry which is preliminary data.</text>
</comment>
<protein>
    <submittedName>
        <fullName evidence="1">Uncharacterized protein</fullName>
    </submittedName>
</protein>
<sequence length="59" mass="7131">SCSFCSRFIHFNHSFVVDLRDFHRQRRYLREISIIEKALNSQCSERKKNTVVGMRIELE</sequence>